<dbReference type="AlphaFoldDB" id="A0AAX3Y645"/>
<protein>
    <submittedName>
        <fullName evidence="3">Helix-turn-helix domain-containing protein</fullName>
    </submittedName>
</protein>
<dbReference type="GO" id="GO:0003700">
    <property type="term" value="F:DNA-binding transcription factor activity"/>
    <property type="evidence" value="ECO:0007669"/>
    <property type="project" value="InterPro"/>
</dbReference>
<dbReference type="Proteomes" id="UP001066327">
    <property type="component" value="Unassembled WGS sequence"/>
</dbReference>
<proteinExistence type="predicted"/>
<dbReference type="Proteomes" id="UP001231166">
    <property type="component" value="Chromosome"/>
</dbReference>
<reference evidence="3" key="2">
    <citation type="submission" date="2023-07" db="EMBL/GenBank/DDBJ databases">
        <title>Genomic analysis of Rhodococcus opacus VOC-14 with glycol ethers degradation activity.</title>
        <authorList>
            <person name="Narkevich D.A."/>
            <person name="Hlushen A.M."/>
            <person name="Akhremchuk A.E."/>
            <person name="Sikolenko M.A."/>
            <person name="Valentovich L.N."/>
        </authorList>
    </citation>
    <scope>NUCLEOTIDE SEQUENCE</scope>
    <source>
        <strain evidence="3">VOC-14</strain>
    </source>
</reference>
<dbReference type="CDD" id="cd00090">
    <property type="entry name" value="HTH_ARSR"/>
    <property type="match status" value="1"/>
</dbReference>
<keyword evidence="4" id="KW-1185">Reference proteome</keyword>
<dbReference type="Gene3D" id="1.10.10.10">
    <property type="entry name" value="Winged helix-like DNA-binding domain superfamily/Winged helix DNA-binding domain"/>
    <property type="match status" value="1"/>
</dbReference>
<dbReference type="SMART" id="SM00418">
    <property type="entry name" value="HTH_ARSR"/>
    <property type="match status" value="1"/>
</dbReference>
<dbReference type="InterPro" id="IPR036390">
    <property type="entry name" value="WH_DNA-bd_sf"/>
</dbReference>
<feature type="domain" description="HTH arsR-type" evidence="1">
    <location>
        <begin position="22"/>
        <end position="98"/>
    </location>
</feature>
<gene>
    <name evidence="2" type="ORF">O4328_21885</name>
    <name evidence="3" type="ORF">Q5707_22825</name>
</gene>
<dbReference type="InterPro" id="IPR036388">
    <property type="entry name" value="WH-like_DNA-bd_sf"/>
</dbReference>
<evidence type="ECO:0000313" key="3">
    <source>
        <dbReference type="EMBL" id="WLF44758.1"/>
    </source>
</evidence>
<organism evidence="3 5">
    <name type="scientific">Rhodococcus opacus</name>
    <name type="common">Nocardia opaca</name>
    <dbReference type="NCBI Taxonomy" id="37919"/>
    <lineage>
        <taxon>Bacteria</taxon>
        <taxon>Bacillati</taxon>
        <taxon>Actinomycetota</taxon>
        <taxon>Actinomycetes</taxon>
        <taxon>Mycobacteriales</taxon>
        <taxon>Nocardiaceae</taxon>
        <taxon>Rhodococcus</taxon>
    </lineage>
</organism>
<dbReference type="RefSeq" id="WP_120660836.1">
    <property type="nucleotide sequence ID" value="NZ_CP082160.1"/>
</dbReference>
<dbReference type="EMBL" id="JAPWIS010000011">
    <property type="protein sequence ID" value="MCZ4586302.1"/>
    <property type="molecule type" value="Genomic_DNA"/>
</dbReference>
<dbReference type="EMBL" id="CP130953">
    <property type="protein sequence ID" value="WLF44758.1"/>
    <property type="molecule type" value="Genomic_DNA"/>
</dbReference>
<evidence type="ECO:0000313" key="5">
    <source>
        <dbReference type="Proteomes" id="UP001231166"/>
    </source>
</evidence>
<dbReference type="SUPFAM" id="SSF46785">
    <property type="entry name" value="Winged helix' DNA-binding domain"/>
    <property type="match status" value="1"/>
</dbReference>
<accession>A0AAX3Y645</accession>
<dbReference type="InterPro" id="IPR001845">
    <property type="entry name" value="HTH_ArsR_DNA-bd_dom"/>
</dbReference>
<name>A0AAX3Y645_RHOOP</name>
<evidence type="ECO:0000313" key="2">
    <source>
        <dbReference type="EMBL" id="MCZ4586302.1"/>
    </source>
</evidence>
<reference evidence="2" key="1">
    <citation type="submission" date="2022-12" db="EMBL/GenBank/DDBJ databases">
        <authorList>
            <person name="Krivoruchko A.V."/>
            <person name="Elkin A."/>
        </authorList>
    </citation>
    <scope>NUCLEOTIDE SEQUENCE</scope>
    <source>
        <strain evidence="2">IEGM 249</strain>
    </source>
</reference>
<sequence length="119" mass="13221">MASRLARPLSIPAEDDLDPFEAMFALTDPVRRAIVHSIAQEPGTACSDSDFGVSKSALTRHRRVLRESEIIKQEVDGNRHRNWLRSEELDRIFPGLMDLVLREHDAALPKSDEAGSGAS</sequence>
<dbReference type="InterPro" id="IPR011991">
    <property type="entry name" value="ArsR-like_HTH"/>
</dbReference>
<evidence type="ECO:0000313" key="4">
    <source>
        <dbReference type="Proteomes" id="UP001066327"/>
    </source>
</evidence>
<evidence type="ECO:0000259" key="1">
    <source>
        <dbReference type="SMART" id="SM00418"/>
    </source>
</evidence>